<reference evidence="8" key="1">
    <citation type="journal article" date="2021" name="PeerJ">
        <title>Extensive microbial diversity within the chicken gut microbiome revealed by metagenomics and culture.</title>
        <authorList>
            <person name="Gilroy R."/>
            <person name="Ravi A."/>
            <person name="Getino M."/>
            <person name="Pursley I."/>
            <person name="Horton D.L."/>
            <person name="Alikhan N.F."/>
            <person name="Baker D."/>
            <person name="Gharbi K."/>
            <person name="Hall N."/>
            <person name="Watson M."/>
            <person name="Adriaenssens E.M."/>
            <person name="Foster-Nyarko E."/>
            <person name="Jarju S."/>
            <person name="Secka A."/>
            <person name="Antonio M."/>
            <person name="Oren A."/>
            <person name="Chaudhuri R.R."/>
            <person name="La Ragione R."/>
            <person name="Hildebrand F."/>
            <person name="Pallen M.J."/>
        </authorList>
    </citation>
    <scope>NUCLEOTIDE SEQUENCE</scope>
    <source>
        <strain evidence="8">ChiGjej3B3-7470</strain>
    </source>
</reference>
<keyword evidence="2" id="KW-0678">Repressor</keyword>
<dbReference type="PROSITE" id="PS00894">
    <property type="entry name" value="HTH_DEOR_1"/>
    <property type="match status" value="1"/>
</dbReference>
<dbReference type="PANTHER" id="PTHR30363:SF4">
    <property type="entry name" value="GLYCEROL-3-PHOSPHATE REGULON REPRESSOR"/>
    <property type="match status" value="1"/>
</dbReference>
<evidence type="ECO:0000313" key="8">
    <source>
        <dbReference type="EMBL" id="HJE51581.1"/>
    </source>
</evidence>
<comment type="function">
    <text evidence="6">Repressor of the lactose catabolism operon. Galactose-6-phosphate is the inducer.</text>
</comment>
<keyword evidence="3" id="KW-0805">Transcription regulation</keyword>
<dbReference type="InterPro" id="IPR037171">
    <property type="entry name" value="NagB/RpiA_transferase-like"/>
</dbReference>
<dbReference type="AlphaFoldDB" id="A0A921EPV9"/>
<sequence>MQRSIRLKTITGAVRRSGRMSVSQLQELTGASAITIRRDLGELAEQGLLQRVHGGADRAVRGARIPFGTRLASDRPTKQALGAVVADLIGDGESIVIDNGTTCLAAAEALAPRPITALPLSLHTALALTGGQAEVILPEGPVERDTLALNSAGVLAAIGQFRADTFIVGACGASLDHGLTSETYADAAVKRAGFASASRTIMVSSGAKLGRSSAFSFAQAEDLSVLVTTSDAPADVVAGLRAAGVEVILVATEV</sequence>
<accession>A0A921EPV9</accession>
<evidence type="ECO:0000256" key="4">
    <source>
        <dbReference type="ARBA" id="ARBA00023125"/>
    </source>
</evidence>
<dbReference type="InterPro" id="IPR036390">
    <property type="entry name" value="WH_DNA-bd_sf"/>
</dbReference>
<proteinExistence type="predicted"/>
<comment type="caution">
    <text evidence="8">The sequence shown here is derived from an EMBL/GenBank/DDBJ whole genome shotgun (WGS) entry which is preliminary data.</text>
</comment>
<dbReference type="InterPro" id="IPR036388">
    <property type="entry name" value="WH-like_DNA-bd_sf"/>
</dbReference>
<organism evidence="8 9">
    <name type="scientific">Tessaracoccus flavescens</name>
    <dbReference type="NCBI Taxonomy" id="399497"/>
    <lineage>
        <taxon>Bacteria</taxon>
        <taxon>Bacillati</taxon>
        <taxon>Actinomycetota</taxon>
        <taxon>Actinomycetes</taxon>
        <taxon>Propionibacteriales</taxon>
        <taxon>Propionibacteriaceae</taxon>
        <taxon>Tessaracoccus</taxon>
    </lineage>
</organism>
<dbReference type="Pfam" id="PF00455">
    <property type="entry name" value="DeoRC"/>
    <property type="match status" value="1"/>
</dbReference>
<gene>
    <name evidence="8" type="ORF">K8V15_06345</name>
</gene>
<protein>
    <recommendedName>
        <fullName evidence="1">Lactose phosphotransferase system repressor</fullName>
    </recommendedName>
</protein>
<dbReference type="SUPFAM" id="SSF100950">
    <property type="entry name" value="NagB/RpiA/CoA transferase-like"/>
    <property type="match status" value="1"/>
</dbReference>
<dbReference type="Gene3D" id="1.10.10.10">
    <property type="entry name" value="Winged helix-like DNA-binding domain superfamily/Winged helix DNA-binding domain"/>
    <property type="match status" value="1"/>
</dbReference>
<dbReference type="PANTHER" id="PTHR30363">
    <property type="entry name" value="HTH-TYPE TRANSCRIPTIONAL REGULATOR SRLR-RELATED"/>
    <property type="match status" value="1"/>
</dbReference>
<dbReference type="GO" id="GO:0003677">
    <property type="term" value="F:DNA binding"/>
    <property type="evidence" value="ECO:0007669"/>
    <property type="project" value="UniProtKB-KW"/>
</dbReference>
<evidence type="ECO:0000259" key="7">
    <source>
        <dbReference type="PROSITE" id="PS51000"/>
    </source>
</evidence>
<dbReference type="PRINTS" id="PR00037">
    <property type="entry name" value="HTHLACR"/>
</dbReference>
<dbReference type="InterPro" id="IPR018356">
    <property type="entry name" value="Tscrpt_reg_HTH_DeoR_CS"/>
</dbReference>
<dbReference type="InterPro" id="IPR050313">
    <property type="entry name" value="Carb_Metab_HTH_regulators"/>
</dbReference>
<feature type="domain" description="HTH deoR-type" evidence="7">
    <location>
        <begin position="3"/>
        <end position="58"/>
    </location>
</feature>
<evidence type="ECO:0000256" key="1">
    <source>
        <dbReference type="ARBA" id="ARBA00021390"/>
    </source>
</evidence>
<keyword evidence="4 8" id="KW-0238">DNA-binding</keyword>
<reference evidence="8" key="2">
    <citation type="submission" date="2021-09" db="EMBL/GenBank/DDBJ databases">
        <authorList>
            <person name="Gilroy R."/>
        </authorList>
    </citation>
    <scope>NUCLEOTIDE SEQUENCE</scope>
    <source>
        <strain evidence="8">ChiGjej3B3-7470</strain>
    </source>
</reference>
<evidence type="ECO:0000256" key="5">
    <source>
        <dbReference type="ARBA" id="ARBA00023163"/>
    </source>
</evidence>
<dbReference type="Pfam" id="PF08220">
    <property type="entry name" value="HTH_DeoR"/>
    <property type="match status" value="1"/>
</dbReference>
<evidence type="ECO:0000313" key="9">
    <source>
        <dbReference type="Proteomes" id="UP000712713"/>
    </source>
</evidence>
<dbReference type="SMART" id="SM00420">
    <property type="entry name" value="HTH_DEOR"/>
    <property type="match status" value="1"/>
</dbReference>
<dbReference type="EMBL" id="DYZF01000162">
    <property type="protein sequence ID" value="HJE51581.1"/>
    <property type="molecule type" value="Genomic_DNA"/>
</dbReference>
<dbReference type="PROSITE" id="PS51000">
    <property type="entry name" value="HTH_DEOR_2"/>
    <property type="match status" value="1"/>
</dbReference>
<dbReference type="Proteomes" id="UP000712713">
    <property type="component" value="Unassembled WGS sequence"/>
</dbReference>
<evidence type="ECO:0000256" key="6">
    <source>
        <dbReference type="ARBA" id="ARBA00024937"/>
    </source>
</evidence>
<dbReference type="InterPro" id="IPR014036">
    <property type="entry name" value="DeoR-like_C"/>
</dbReference>
<evidence type="ECO:0000256" key="3">
    <source>
        <dbReference type="ARBA" id="ARBA00023015"/>
    </source>
</evidence>
<name>A0A921EPV9_9ACTN</name>
<dbReference type="SUPFAM" id="SSF46785">
    <property type="entry name" value="Winged helix' DNA-binding domain"/>
    <property type="match status" value="1"/>
</dbReference>
<evidence type="ECO:0000256" key="2">
    <source>
        <dbReference type="ARBA" id="ARBA00022491"/>
    </source>
</evidence>
<dbReference type="InterPro" id="IPR001034">
    <property type="entry name" value="DeoR_HTH"/>
</dbReference>
<dbReference type="SMART" id="SM01134">
    <property type="entry name" value="DeoRC"/>
    <property type="match status" value="1"/>
</dbReference>
<dbReference type="GO" id="GO:0003700">
    <property type="term" value="F:DNA-binding transcription factor activity"/>
    <property type="evidence" value="ECO:0007669"/>
    <property type="project" value="InterPro"/>
</dbReference>
<keyword evidence="5" id="KW-0804">Transcription</keyword>